<dbReference type="GO" id="GO:0005938">
    <property type="term" value="C:cell cortex"/>
    <property type="evidence" value="ECO:0007669"/>
    <property type="project" value="TreeGrafter"/>
</dbReference>
<dbReference type="Pfam" id="PF21989">
    <property type="entry name" value="RA_2"/>
    <property type="match status" value="1"/>
</dbReference>
<proteinExistence type="predicted"/>
<evidence type="ECO:0000313" key="3">
    <source>
        <dbReference type="Proteomes" id="UP000237246"/>
    </source>
</evidence>
<dbReference type="SUPFAM" id="SSF54236">
    <property type="entry name" value="Ubiquitin-like"/>
    <property type="match status" value="1"/>
</dbReference>
<dbReference type="CDD" id="cd14473">
    <property type="entry name" value="FERM_B-lobe"/>
    <property type="match status" value="1"/>
</dbReference>
<protein>
    <recommendedName>
        <fullName evidence="1">FERM domain-containing protein</fullName>
    </recommendedName>
</protein>
<dbReference type="InterPro" id="IPR014352">
    <property type="entry name" value="FERM/acyl-CoA-bd_prot_sf"/>
</dbReference>
<dbReference type="AlphaFoldDB" id="A0A2P4T5N2"/>
<evidence type="ECO:0000313" key="2">
    <source>
        <dbReference type="EMBL" id="POI31679.1"/>
    </source>
</evidence>
<dbReference type="InterPro" id="IPR029071">
    <property type="entry name" value="Ubiquitin-like_domsf"/>
</dbReference>
<accession>A0A2P4T5N2</accession>
<evidence type="ECO:0000259" key="1">
    <source>
        <dbReference type="PROSITE" id="PS50057"/>
    </source>
</evidence>
<dbReference type="GO" id="GO:0005886">
    <property type="term" value="C:plasma membrane"/>
    <property type="evidence" value="ECO:0007669"/>
    <property type="project" value="TreeGrafter"/>
</dbReference>
<dbReference type="FunFam" id="2.30.29.30:FF:000066">
    <property type="entry name" value="FERM and PDZ domain-containing protein 4"/>
    <property type="match status" value="1"/>
</dbReference>
<dbReference type="SUPFAM" id="SSF47031">
    <property type="entry name" value="Second domain of FERM"/>
    <property type="match status" value="1"/>
</dbReference>
<sequence length="335" mass="38614">MNFLPNFLANPDPSDNWRILLLGNSLLCMPNVLKVYLENGQTKAFRFETSTTVKDIVLTLKEKLSIRSIAHFALTLEEQYNAAKIHLLHEEELIEQVVQKRESHDCRCLFRICFVPKDPLDLLQEDPVAFEYLYLQSCSDVLQERFAVEMKCSVALRLAALQIQERIYTCAQPQKVSLKYIERDWGIENFISPTLLRNMRGKDIKKAISYHMKRNQVLLDPRQKLQDRESYVALLVGAKHGVSQIINSKLSIITSLAEFTNISRVELTEESEKVSMVKIYLQDLKLLTLLLESNSAKDLVCLIVGYYRLFVDANGSIFTWGEKRQQLHRVSAEEG</sequence>
<dbReference type="SUPFAM" id="SSF50729">
    <property type="entry name" value="PH domain-like"/>
    <property type="match status" value="1"/>
</dbReference>
<dbReference type="InterPro" id="IPR011993">
    <property type="entry name" value="PH-like_dom_sf"/>
</dbReference>
<gene>
    <name evidence="2" type="ORF">CIB84_004571</name>
</gene>
<dbReference type="InterPro" id="IPR049385">
    <property type="entry name" value="FAK1-like_FERM_C"/>
</dbReference>
<name>A0A2P4T5N2_BAMTH</name>
<organism evidence="2 3">
    <name type="scientific">Bambusicola thoracicus</name>
    <name type="common">Chinese bamboo-partridge</name>
    <name type="synonym">Perdix thoracica</name>
    <dbReference type="NCBI Taxonomy" id="9083"/>
    <lineage>
        <taxon>Eukaryota</taxon>
        <taxon>Metazoa</taxon>
        <taxon>Chordata</taxon>
        <taxon>Craniata</taxon>
        <taxon>Vertebrata</taxon>
        <taxon>Euteleostomi</taxon>
        <taxon>Archelosauria</taxon>
        <taxon>Archosauria</taxon>
        <taxon>Dinosauria</taxon>
        <taxon>Saurischia</taxon>
        <taxon>Theropoda</taxon>
        <taxon>Coelurosauria</taxon>
        <taxon>Aves</taxon>
        <taxon>Neognathae</taxon>
        <taxon>Galloanserae</taxon>
        <taxon>Galliformes</taxon>
        <taxon>Phasianidae</taxon>
        <taxon>Perdicinae</taxon>
        <taxon>Bambusicola</taxon>
    </lineage>
</organism>
<dbReference type="InterPro" id="IPR019749">
    <property type="entry name" value="Band_41_domain"/>
</dbReference>
<dbReference type="EMBL" id="PPHD01007942">
    <property type="protein sequence ID" value="POI31679.1"/>
    <property type="molecule type" value="Genomic_DNA"/>
</dbReference>
<dbReference type="OrthoDB" id="5859304at2759"/>
<dbReference type="InterPro" id="IPR035963">
    <property type="entry name" value="FERM_2"/>
</dbReference>
<dbReference type="Pfam" id="PF21477">
    <property type="entry name" value="FERM_C_FAK1"/>
    <property type="match status" value="1"/>
</dbReference>
<dbReference type="Gene3D" id="3.10.20.90">
    <property type="entry name" value="Phosphatidylinositol 3-kinase Catalytic Subunit, Chain A, domain 1"/>
    <property type="match status" value="1"/>
</dbReference>
<dbReference type="SMART" id="SM00295">
    <property type="entry name" value="B41"/>
    <property type="match status" value="1"/>
</dbReference>
<reference evidence="2 3" key="1">
    <citation type="submission" date="2018-01" db="EMBL/GenBank/DDBJ databases">
        <title>Comparison of the Chinese Bamboo Partridge and Red Junglefowl genome sequences highlights the importance of demography in genome evolution.</title>
        <authorList>
            <person name="Tiley G.P."/>
            <person name="Kimball R.T."/>
            <person name="Braun E.L."/>
            <person name="Burleigh J.G."/>
        </authorList>
    </citation>
    <scope>NUCLEOTIDE SEQUENCE [LARGE SCALE GENOMIC DNA]</scope>
    <source>
        <strain evidence="2">RTK389</strain>
        <tissue evidence="2">Blood</tissue>
    </source>
</reference>
<comment type="caution">
    <text evidence="2">The sequence shown here is derived from an EMBL/GenBank/DDBJ whole genome shotgun (WGS) entry which is preliminary data.</text>
</comment>
<dbReference type="FunFam" id="3.10.20.90:FF:000203">
    <property type="entry name" value="FERM and PDZ domain containing 1"/>
    <property type="match status" value="1"/>
</dbReference>
<dbReference type="InterPro" id="IPR019748">
    <property type="entry name" value="FERM_central"/>
</dbReference>
<dbReference type="Proteomes" id="UP000237246">
    <property type="component" value="Unassembled WGS sequence"/>
</dbReference>
<dbReference type="Gene3D" id="1.20.80.10">
    <property type="match status" value="1"/>
</dbReference>
<dbReference type="Pfam" id="PF00373">
    <property type="entry name" value="FERM_M"/>
    <property type="match status" value="1"/>
</dbReference>
<dbReference type="PROSITE" id="PS50057">
    <property type="entry name" value="FERM_3"/>
    <property type="match status" value="1"/>
</dbReference>
<dbReference type="PANTHER" id="PTHR46221">
    <property type="entry name" value="FERM AND PDZ DOMAIN-CONTAINING PROTEIN FAMILY MEMBER"/>
    <property type="match status" value="1"/>
</dbReference>
<dbReference type="InterPro" id="IPR000299">
    <property type="entry name" value="FERM_domain"/>
</dbReference>
<dbReference type="PANTHER" id="PTHR46221:SF2">
    <property type="entry name" value="FERM AND PDZ DOMAIN-CONTAINING PROTEIN 1"/>
    <property type="match status" value="1"/>
</dbReference>
<feature type="domain" description="FERM" evidence="1">
    <location>
        <begin position="31"/>
        <end position="335"/>
    </location>
</feature>
<dbReference type="Gene3D" id="2.30.29.30">
    <property type="entry name" value="Pleckstrin-homology domain (PH domain)/Phosphotyrosine-binding domain (PTB)"/>
    <property type="match status" value="1"/>
</dbReference>
<keyword evidence="3" id="KW-1185">Reference proteome</keyword>